<dbReference type="Pfam" id="PF13886">
    <property type="entry name" value="TM7S3_TM198"/>
    <property type="match status" value="1"/>
</dbReference>
<dbReference type="RefSeq" id="XP_002487011.1">
    <property type="nucleotide sequence ID" value="XM_002486966.1"/>
</dbReference>
<evidence type="ECO:0000313" key="9">
    <source>
        <dbReference type="Proteomes" id="UP000001745"/>
    </source>
</evidence>
<evidence type="ECO:0000256" key="4">
    <source>
        <dbReference type="ARBA" id="ARBA00023136"/>
    </source>
</evidence>
<feature type="compositionally biased region" description="Basic and acidic residues" evidence="5">
    <location>
        <begin position="477"/>
        <end position="491"/>
    </location>
</feature>
<keyword evidence="9" id="KW-1185">Reference proteome</keyword>
<evidence type="ECO:0000256" key="6">
    <source>
        <dbReference type="SAM" id="Phobius"/>
    </source>
</evidence>
<dbReference type="HOGENOM" id="CLU_003667_0_0_1"/>
<dbReference type="VEuPathDB" id="FungiDB:TSTA_054120"/>
<dbReference type="AlphaFoldDB" id="B8MQ10"/>
<dbReference type="OrthoDB" id="5377273at2759"/>
<feature type="transmembrane region" description="Helical" evidence="6">
    <location>
        <begin position="67"/>
        <end position="88"/>
    </location>
</feature>
<dbReference type="STRING" id="441959.B8MQ10"/>
<dbReference type="PANTHER" id="PTHR39469:SF1">
    <property type="entry name" value="DUF4203 DOMAIN-CONTAINING PROTEIN"/>
    <property type="match status" value="1"/>
</dbReference>
<dbReference type="PhylomeDB" id="B8MQ10"/>
<dbReference type="GeneID" id="8100351"/>
<feature type="domain" description="TM7S3/TM198-like" evidence="7">
    <location>
        <begin position="55"/>
        <end position="233"/>
    </location>
</feature>
<keyword evidence="4 6" id="KW-0472">Membrane</keyword>
<feature type="region of interest" description="Disordered" evidence="5">
    <location>
        <begin position="324"/>
        <end position="393"/>
    </location>
</feature>
<feature type="compositionally biased region" description="Polar residues" evidence="5">
    <location>
        <begin position="518"/>
        <end position="527"/>
    </location>
</feature>
<organism evidence="8 9">
    <name type="scientific">Talaromyces stipitatus (strain ATCC 10500 / CBS 375.48 / QM 6759 / NRRL 1006)</name>
    <name type="common">Penicillium stipitatum</name>
    <dbReference type="NCBI Taxonomy" id="441959"/>
    <lineage>
        <taxon>Eukaryota</taxon>
        <taxon>Fungi</taxon>
        <taxon>Dikarya</taxon>
        <taxon>Ascomycota</taxon>
        <taxon>Pezizomycotina</taxon>
        <taxon>Eurotiomycetes</taxon>
        <taxon>Eurotiomycetidae</taxon>
        <taxon>Eurotiales</taxon>
        <taxon>Trichocomaceae</taxon>
        <taxon>Talaromyces</taxon>
        <taxon>Talaromyces sect. Talaromyces</taxon>
    </lineage>
</organism>
<keyword evidence="2 6" id="KW-0812">Transmembrane</keyword>
<feature type="compositionally biased region" description="Basic and acidic residues" evidence="5">
    <location>
        <begin position="335"/>
        <end position="361"/>
    </location>
</feature>
<dbReference type="Proteomes" id="UP000001745">
    <property type="component" value="Unassembled WGS sequence"/>
</dbReference>
<evidence type="ECO:0000256" key="3">
    <source>
        <dbReference type="ARBA" id="ARBA00022989"/>
    </source>
</evidence>
<reference evidence="9" key="1">
    <citation type="journal article" date="2015" name="Genome Announc.">
        <title>Genome sequence of the AIDS-associated pathogen Penicillium marneffei (ATCC18224) and its near taxonomic relative Talaromyces stipitatus (ATCC10500).</title>
        <authorList>
            <person name="Nierman W.C."/>
            <person name="Fedorova-Abrams N.D."/>
            <person name="Andrianopoulos A."/>
        </authorList>
    </citation>
    <scope>NUCLEOTIDE SEQUENCE [LARGE SCALE GENOMIC DNA]</scope>
    <source>
        <strain evidence="9">ATCC 10500 / CBS 375.48 / QM 6759 / NRRL 1006</strain>
    </source>
</reference>
<feature type="transmembrane region" description="Helical" evidence="6">
    <location>
        <begin position="216"/>
        <end position="236"/>
    </location>
</feature>
<keyword evidence="3 6" id="KW-1133">Transmembrane helix</keyword>
<comment type="subcellular location">
    <subcellularLocation>
        <location evidence="1">Membrane</location>
        <topology evidence="1">Multi-pass membrane protein</topology>
    </subcellularLocation>
</comment>
<feature type="transmembrane region" description="Helical" evidence="6">
    <location>
        <begin position="138"/>
        <end position="156"/>
    </location>
</feature>
<evidence type="ECO:0000256" key="1">
    <source>
        <dbReference type="ARBA" id="ARBA00004141"/>
    </source>
</evidence>
<feature type="region of interest" description="Disordered" evidence="5">
    <location>
        <begin position="741"/>
        <end position="768"/>
    </location>
</feature>
<gene>
    <name evidence="8" type="ORF">TSTA_054120</name>
</gene>
<evidence type="ECO:0000256" key="5">
    <source>
        <dbReference type="SAM" id="MobiDB-lite"/>
    </source>
</evidence>
<evidence type="ECO:0000313" key="8">
    <source>
        <dbReference type="EMBL" id="EED12900.1"/>
    </source>
</evidence>
<feature type="compositionally biased region" description="Basic and acidic residues" evidence="5">
    <location>
        <begin position="750"/>
        <end position="768"/>
    </location>
</feature>
<dbReference type="eggNOG" id="ENOG502RXUE">
    <property type="taxonomic scope" value="Eukaryota"/>
</dbReference>
<dbReference type="GO" id="GO:0016020">
    <property type="term" value="C:membrane"/>
    <property type="evidence" value="ECO:0007669"/>
    <property type="project" value="UniProtKB-SubCell"/>
</dbReference>
<feature type="region of interest" description="Disordered" evidence="5">
    <location>
        <begin position="287"/>
        <end position="306"/>
    </location>
</feature>
<evidence type="ECO:0000256" key="2">
    <source>
        <dbReference type="ARBA" id="ARBA00022692"/>
    </source>
</evidence>
<feature type="region of interest" description="Disordered" evidence="5">
    <location>
        <begin position="461"/>
        <end position="568"/>
    </location>
</feature>
<feature type="transmembrane region" description="Helical" evidence="6">
    <location>
        <begin position="94"/>
        <end position="117"/>
    </location>
</feature>
<dbReference type="InterPro" id="IPR025256">
    <property type="entry name" value="TM7S3/TM198-like_dom"/>
</dbReference>
<sequence>MMQAAASLSTTTGSSATTDWSDVSVTASTTMIDIHTVFSNPQPTLEPTPNTINAYNIIGIKNQCLHLFLSAASLSSLSVIALIEYFMAPPVPNAIQGAYFVAAFLTGLIFGAMSLIFKELTEGRVKRGGLVASPETRGAFIGAFCAAFYALSFSPYTRPYGLILSTAFAGSTIAVLGIDCFSRAGWKEFWLYIWGLNDNLFPLSTSTYPVTRGFRVELAVTVVVCLLGLLSQFRLWKVIGERRKKQEESSAEERRIKDEAEVEVGRALQEKKENDLVRWEPIYGHKGNCTTSQTPGSEAKTYPTPVEPVEAPDNAMEMADLTTSSHNTNDEDIIEEKSPENDRHDVERETANEQDRIAESHDVDEEYVNANDESNSINEQKAAVSSTPSPSVTPCPFRVPQPENNRAIGYGDGQSIQVIIDDIDTASVGTSKRLSAASLFRRLAHRKSVIRRRSRLQSKSDEILVPIHPASSTYSDKGIEDSDAGSDHEDAPSIDIDNVNPPRSDSVADEGDDKTLQEGASSDTAVLSPTPPDPGETEISRNVKSSASQGARLEAQEEKVPLMKDKTSTESRLVDAGLGISTDKRRHTVDGATTIFSIAKAPSPSLVHGNPSKPTQTNTIKEAKAKKSITPLSIPKSKSSSAKNESLTSDVVKRIPSHVSSIVMSYRTNEWAKRLSHADAPEPEPLENLTVDTERPISPDLIELAAPLNVDELKQTALTVSPPPMNEKRKSLFPERVIDATVQQSTSSTSRRESGDASPRDLVFEHPENAKTSLTPTFRKCSHQVQPSLCLFPLLSAAVATQGITHNSARKSTQGQGAEEESQFLMAQRERLIQARLSSVSLTHDSLATRNKLRHSLEGMYQSRPGSQLSMVGDMPLAQRRSLLQQRVVSPILALDIDAPRSPVDKTPPIGARISRESSKSKVSAMVAWRESLQEDFSKYKPLVDVDIAQNELMEQQRKAQLARNQRLQVSENLHNSIAERMRRGDMQDLHREAMRRMQAAANRKVTNGPR</sequence>
<evidence type="ECO:0000259" key="7">
    <source>
        <dbReference type="Pfam" id="PF13886"/>
    </source>
</evidence>
<feature type="transmembrane region" description="Helical" evidence="6">
    <location>
        <begin position="162"/>
        <end position="182"/>
    </location>
</feature>
<feature type="compositionally biased region" description="Polar residues" evidence="5">
    <location>
        <begin position="540"/>
        <end position="549"/>
    </location>
</feature>
<feature type="compositionally biased region" description="Basic and acidic residues" evidence="5">
    <location>
        <begin position="554"/>
        <end position="568"/>
    </location>
</feature>
<dbReference type="PANTHER" id="PTHR39469">
    <property type="entry name" value="CHROMOSOME 1, WHOLE GENOME SHOTGUN SEQUENCE"/>
    <property type="match status" value="1"/>
</dbReference>
<protein>
    <recommendedName>
        <fullName evidence="7">TM7S3/TM198-like domain-containing protein</fullName>
    </recommendedName>
</protein>
<dbReference type="InParanoid" id="B8MQ10"/>
<name>B8MQ10_TALSN</name>
<dbReference type="EMBL" id="EQ962659">
    <property type="protein sequence ID" value="EED12900.1"/>
    <property type="molecule type" value="Genomic_DNA"/>
</dbReference>
<proteinExistence type="predicted"/>
<accession>B8MQ10</accession>
<dbReference type="OMA" id="VQSYRTN"/>